<accession>A0AAD7KXS9</accession>
<dbReference type="InterPro" id="IPR014729">
    <property type="entry name" value="Rossmann-like_a/b/a_fold"/>
</dbReference>
<protein>
    <submittedName>
        <fullName evidence="2">Universal stress protein</fullName>
    </submittedName>
</protein>
<dbReference type="Pfam" id="PF00582">
    <property type="entry name" value="Usp"/>
    <property type="match status" value="1"/>
</dbReference>
<evidence type="ECO:0000259" key="1">
    <source>
        <dbReference type="Pfam" id="PF00582"/>
    </source>
</evidence>
<comment type="caution">
    <text evidence="2">The sequence shown here is derived from an EMBL/GenBank/DDBJ whole genome shotgun (WGS) entry which is preliminary data.</text>
</comment>
<dbReference type="PANTHER" id="PTHR31966">
    <property type="entry name" value="OS01G0783500 PROTEIN"/>
    <property type="match status" value="1"/>
</dbReference>
<sequence>MKERLCLEVERLGLCTMIMGSRGFGASGRNVKGRLGSVSDYYVHHCGCPVIVVRCTDEKDGNSSSNANAKELGKQKGVKLPCPVVIEEDEQEYHDALDKHRDVNKPS</sequence>
<keyword evidence="3" id="KW-1185">Reference proteome</keyword>
<evidence type="ECO:0000313" key="2">
    <source>
        <dbReference type="EMBL" id="KAJ7946885.1"/>
    </source>
</evidence>
<organism evidence="2 3">
    <name type="scientific">Quillaja saponaria</name>
    <name type="common">Soap bark tree</name>
    <dbReference type="NCBI Taxonomy" id="32244"/>
    <lineage>
        <taxon>Eukaryota</taxon>
        <taxon>Viridiplantae</taxon>
        <taxon>Streptophyta</taxon>
        <taxon>Embryophyta</taxon>
        <taxon>Tracheophyta</taxon>
        <taxon>Spermatophyta</taxon>
        <taxon>Magnoliopsida</taxon>
        <taxon>eudicotyledons</taxon>
        <taxon>Gunneridae</taxon>
        <taxon>Pentapetalae</taxon>
        <taxon>rosids</taxon>
        <taxon>fabids</taxon>
        <taxon>Fabales</taxon>
        <taxon>Quillajaceae</taxon>
        <taxon>Quillaja</taxon>
    </lineage>
</organism>
<dbReference type="Gene3D" id="3.40.50.620">
    <property type="entry name" value="HUPs"/>
    <property type="match status" value="1"/>
</dbReference>
<feature type="domain" description="UspA" evidence="1">
    <location>
        <begin position="2"/>
        <end position="54"/>
    </location>
</feature>
<evidence type="ECO:0000313" key="3">
    <source>
        <dbReference type="Proteomes" id="UP001163823"/>
    </source>
</evidence>
<dbReference type="EMBL" id="JARAOO010000013">
    <property type="protein sequence ID" value="KAJ7946885.1"/>
    <property type="molecule type" value="Genomic_DNA"/>
</dbReference>
<gene>
    <name evidence="2" type="ORF">O6P43_031755</name>
</gene>
<name>A0AAD7KXS9_QUISA</name>
<dbReference type="PANTHER" id="PTHR31966:SF3">
    <property type="entry name" value="OS05G0501700 PROTEIN"/>
    <property type="match status" value="1"/>
</dbReference>
<dbReference type="InterPro" id="IPR006016">
    <property type="entry name" value="UspA"/>
</dbReference>
<dbReference type="Proteomes" id="UP001163823">
    <property type="component" value="Chromosome 13"/>
</dbReference>
<dbReference type="InterPro" id="IPR044162">
    <property type="entry name" value="PHOS32/34"/>
</dbReference>
<dbReference type="KEGG" id="qsa:O6P43_031755"/>
<dbReference type="SUPFAM" id="SSF52402">
    <property type="entry name" value="Adenine nucleotide alpha hydrolases-like"/>
    <property type="match status" value="1"/>
</dbReference>
<dbReference type="AlphaFoldDB" id="A0AAD7KXS9"/>
<proteinExistence type="predicted"/>
<reference evidence="2" key="1">
    <citation type="journal article" date="2023" name="Science">
        <title>Elucidation of the pathway for biosynthesis of saponin adjuvants from the soapbark tree.</title>
        <authorList>
            <person name="Reed J."/>
            <person name="Orme A."/>
            <person name="El-Demerdash A."/>
            <person name="Owen C."/>
            <person name="Martin L.B.B."/>
            <person name="Misra R.C."/>
            <person name="Kikuchi S."/>
            <person name="Rejzek M."/>
            <person name="Martin A.C."/>
            <person name="Harkess A."/>
            <person name="Leebens-Mack J."/>
            <person name="Louveau T."/>
            <person name="Stephenson M.J."/>
            <person name="Osbourn A."/>
        </authorList>
    </citation>
    <scope>NUCLEOTIDE SEQUENCE</scope>
    <source>
        <strain evidence="2">S10</strain>
    </source>
</reference>